<dbReference type="GO" id="GO:0045013">
    <property type="term" value="P:carbon catabolite repression of transcription"/>
    <property type="evidence" value="ECO:0007669"/>
    <property type="project" value="TreeGrafter"/>
</dbReference>
<feature type="region of interest" description="Disordered" evidence="4">
    <location>
        <begin position="154"/>
        <end position="238"/>
    </location>
</feature>
<protein>
    <submittedName>
        <fullName evidence="5">Uncharacterized protein</fullName>
    </submittedName>
</protein>
<dbReference type="PANTHER" id="PTHR14107:SF16">
    <property type="entry name" value="AT02583P"/>
    <property type="match status" value="1"/>
</dbReference>
<dbReference type="InterPro" id="IPR036322">
    <property type="entry name" value="WD40_repeat_dom_sf"/>
</dbReference>
<feature type="repeat" description="WD" evidence="3">
    <location>
        <begin position="542"/>
        <end position="582"/>
    </location>
</feature>
<dbReference type="GO" id="GO:0005634">
    <property type="term" value="C:nucleus"/>
    <property type="evidence" value="ECO:0007669"/>
    <property type="project" value="TreeGrafter"/>
</dbReference>
<comment type="caution">
    <text evidence="5">The sequence shown here is derived from an EMBL/GenBank/DDBJ whole genome shotgun (WGS) entry which is preliminary data.</text>
</comment>
<dbReference type="Proteomes" id="UP000279236">
    <property type="component" value="Unassembled WGS sequence"/>
</dbReference>
<feature type="compositionally biased region" description="Low complexity" evidence="4">
    <location>
        <begin position="175"/>
        <end position="188"/>
    </location>
</feature>
<dbReference type="AlphaFoldDB" id="A0A427XSX2"/>
<dbReference type="SMART" id="SM00320">
    <property type="entry name" value="WD40"/>
    <property type="match status" value="5"/>
</dbReference>
<evidence type="ECO:0000313" key="5">
    <source>
        <dbReference type="EMBL" id="RSH81898.1"/>
    </source>
</evidence>
<sequence>MEMYIPPPQHYLPRLPPVRPPLPTVPVVPTPDLPEMFTAPEGSYHLAKNYFPEVELPGPLPSELRPGAMPIGGGAFMGGAGFAMAGPGFAPLPPLTSPNIFAVSAGSSLVNGQWQPGHSTRLQFADVWYPSRAPGKESGFGNLIRLGMGKKADAPAAQPSAAPPPDLYEDDDYSDSASDASSDDAPAPVAMHDHLSPHGGGASAVPLASAPGAKGKGGFGSKDKKQKQDKKSLSTSRGGIITRVSPNVNLSAIMDEKGKNGGERVRWAFWNMGRLFVWAEEGGVTENLAAIVFQQPPTAHAISHLTVGPERQDIVVGLETGDLVYVDFINDRTERFNIGGKIIKSAVTGIHFDPRGGDRFIVSFADNTVAQYYLFAEDPTEAAMAIISALPRPWTNFFDQEAGQTKAEGAQTPPGERAAALGKIMRWRNEEWHVPASERDKKGEKYPWAGKNPLAVVRLASNTDIAAMAFSPDGRWLAIVSRDGLLRLVETEENRVTDVFESYFGALNCVAWSPDSRFVAVGGQDDLVTIYSPRESRLVARAQGHTGFVTGIAFDPTMRSEGRGYRFGSVGEDGKLLLWDFSVAALRKPRHHHSNSSHFRVAPAGSTTSLPLAAQPEAAHYHPSPPKSEVALLQPVLARVVEGNLMTSLHMGPKTVATVSRAGSIKFWTRPPRQPRSKRGRPAKDKKHDA</sequence>
<dbReference type="Gene3D" id="2.130.10.10">
    <property type="entry name" value="YVTN repeat-like/Quinoprotein amine dehydrogenase"/>
    <property type="match status" value="1"/>
</dbReference>
<proteinExistence type="predicted"/>
<keyword evidence="2" id="KW-0677">Repeat</keyword>
<evidence type="ECO:0000256" key="1">
    <source>
        <dbReference type="ARBA" id="ARBA00022574"/>
    </source>
</evidence>
<evidence type="ECO:0000256" key="4">
    <source>
        <dbReference type="SAM" id="MobiDB-lite"/>
    </source>
</evidence>
<dbReference type="Pfam" id="PF00400">
    <property type="entry name" value="WD40"/>
    <property type="match status" value="3"/>
</dbReference>
<dbReference type="GeneID" id="39592638"/>
<dbReference type="InterPro" id="IPR015943">
    <property type="entry name" value="WD40/YVTN_repeat-like_dom_sf"/>
</dbReference>
<feature type="repeat" description="WD" evidence="3">
    <location>
        <begin position="500"/>
        <end position="541"/>
    </location>
</feature>
<dbReference type="GO" id="GO:0051286">
    <property type="term" value="C:cell tip"/>
    <property type="evidence" value="ECO:0007669"/>
    <property type="project" value="TreeGrafter"/>
</dbReference>
<name>A0A427XSX2_9TREE</name>
<evidence type="ECO:0000313" key="6">
    <source>
        <dbReference type="Proteomes" id="UP000279236"/>
    </source>
</evidence>
<feature type="region of interest" description="Disordered" evidence="4">
    <location>
        <begin position="663"/>
        <end position="690"/>
    </location>
</feature>
<dbReference type="RefSeq" id="XP_028476353.1">
    <property type="nucleotide sequence ID" value="XM_028623420.1"/>
</dbReference>
<evidence type="ECO:0000256" key="3">
    <source>
        <dbReference type="PROSITE-ProRule" id="PRU00221"/>
    </source>
</evidence>
<dbReference type="EMBL" id="RSCE01000006">
    <property type="protein sequence ID" value="RSH81898.1"/>
    <property type="molecule type" value="Genomic_DNA"/>
</dbReference>
<reference evidence="5 6" key="1">
    <citation type="submission" date="2018-11" db="EMBL/GenBank/DDBJ databases">
        <title>Genome sequence of Apiotrichum porosum DSM 27194.</title>
        <authorList>
            <person name="Aliyu H."/>
            <person name="Gorte O."/>
            <person name="Ochsenreither K."/>
        </authorList>
    </citation>
    <scope>NUCLEOTIDE SEQUENCE [LARGE SCALE GENOMIC DNA]</scope>
    <source>
        <strain evidence="5 6">DSM 27194</strain>
    </source>
</reference>
<dbReference type="InterPro" id="IPR001680">
    <property type="entry name" value="WD40_rpt"/>
</dbReference>
<dbReference type="GO" id="GO:0032153">
    <property type="term" value="C:cell division site"/>
    <property type="evidence" value="ECO:0007669"/>
    <property type="project" value="TreeGrafter"/>
</dbReference>
<dbReference type="PROSITE" id="PS50082">
    <property type="entry name" value="WD_REPEATS_2"/>
    <property type="match status" value="2"/>
</dbReference>
<dbReference type="PANTHER" id="PTHR14107">
    <property type="entry name" value="WD REPEAT PROTEIN"/>
    <property type="match status" value="1"/>
</dbReference>
<dbReference type="OrthoDB" id="3367at2759"/>
<evidence type="ECO:0000256" key="2">
    <source>
        <dbReference type="ARBA" id="ARBA00022737"/>
    </source>
</evidence>
<dbReference type="InterPro" id="IPR051362">
    <property type="entry name" value="WD_repeat_creC_regulators"/>
</dbReference>
<keyword evidence="1 3" id="KW-0853">WD repeat</keyword>
<organism evidence="5 6">
    <name type="scientific">Apiotrichum porosum</name>
    <dbReference type="NCBI Taxonomy" id="105984"/>
    <lineage>
        <taxon>Eukaryota</taxon>
        <taxon>Fungi</taxon>
        <taxon>Dikarya</taxon>
        <taxon>Basidiomycota</taxon>
        <taxon>Agaricomycotina</taxon>
        <taxon>Tremellomycetes</taxon>
        <taxon>Trichosporonales</taxon>
        <taxon>Trichosporonaceae</taxon>
        <taxon>Apiotrichum</taxon>
    </lineage>
</organism>
<keyword evidence="6" id="KW-1185">Reference proteome</keyword>
<dbReference type="SUPFAM" id="SSF50978">
    <property type="entry name" value="WD40 repeat-like"/>
    <property type="match status" value="1"/>
</dbReference>
<accession>A0A427XSX2</accession>
<dbReference type="STRING" id="105984.A0A427XSX2"/>
<gene>
    <name evidence="5" type="ORF">EHS24_008095</name>
</gene>